<dbReference type="SUPFAM" id="SSF51905">
    <property type="entry name" value="FAD/NAD(P)-binding domain"/>
    <property type="match status" value="1"/>
</dbReference>
<dbReference type="Gene3D" id="3.50.50.60">
    <property type="entry name" value="FAD/NAD(P)-binding domain"/>
    <property type="match status" value="2"/>
</dbReference>
<dbReference type="InterPro" id="IPR023753">
    <property type="entry name" value="FAD/NAD-binding_dom"/>
</dbReference>
<dbReference type="InterPro" id="IPR008255">
    <property type="entry name" value="Pyr_nucl-diS_OxRdtase_2_AS"/>
</dbReference>
<evidence type="ECO:0000256" key="5">
    <source>
        <dbReference type="ARBA" id="ARBA00023284"/>
    </source>
</evidence>
<evidence type="ECO:0000256" key="2">
    <source>
        <dbReference type="ARBA" id="ARBA00022827"/>
    </source>
</evidence>
<dbReference type="PROSITE" id="PS00573">
    <property type="entry name" value="PYRIDINE_REDOX_2"/>
    <property type="match status" value="1"/>
</dbReference>
<evidence type="ECO:0000256" key="3">
    <source>
        <dbReference type="ARBA" id="ARBA00023002"/>
    </source>
</evidence>
<dbReference type="PRINTS" id="PR00469">
    <property type="entry name" value="PNDRDTASEII"/>
</dbReference>
<dbReference type="Proteomes" id="UP000183206">
    <property type="component" value="Unassembled WGS sequence"/>
</dbReference>
<gene>
    <name evidence="7" type="ORF">AUJ44_03145</name>
</gene>
<dbReference type="InterPro" id="IPR036188">
    <property type="entry name" value="FAD/NAD-bd_sf"/>
</dbReference>
<dbReference type="PRINTS" id="PR00368">
    <property type="entry name" value="FADPNR"/>
</dbReference>
<evidence type="ECO:0000256" key="1">
    <source>
        <dbReference type="ARBA" id="ARBA00022630"/>
    </source>
</evidence>
<dbReference type="PANTHER" id="PTHR48105">
    <property type="entry name" value="THIOREDOXIN REDUCTASE 1-RELATED-RELATED"/>
    <property type="match status" value="1"/>
</dbReference>
<evidence type="ECO:0000313" key="7">
    <source>
        <dbReference type="EMBL" id="OIO32133.1"/>
    </source>
</evidence>
<sequence length="305" mass="32650">MYDLIIVGGGPAGTAAGVYAARKKLKTALITPEFGGQSQVSEDIQNWIGTISISGNDLAKNLRAHVEAYADGVLAIVEEKVSAVLKDGDIFTIKTGKGTYTTKTVLVATGSHRRKLTVPGAKEFDNKGITYCASCDGPLFSGRDVVVVGGGNAGFETAAQLLAYTKSVTLLEYGETFKAEPITVNKVLTNTKMKAFNNAEIVKITGDKMVTGLVYKDIKRGEEMELTIGGVFVEIGQVPTTEFVKGLVEFNKYNQIVIDPWTQRTSVPGIWAAGDCANIRYHQNNIAAGDAVKAIEDIFVFLKAA</sequence>
<dbReference type="EMBL" id="MNVO01000047">
    <property type="protein sequence ID" value="OIO32133.1"/>
    <property type="molecule type" value="Genomic_DNA"/>
</dbReference>
<keyword evidence="2" id="KW-0274">FAD</keyword>
<name>A0A1J4VBM3_9BACT</name>
<reference evidence="7 8" key="1">
    <citation type="journal article" date="2016" name="Environ. Microbiol.">
        <title>Genomic resolution of a cold subsurface aquifer community provides metabolic insights for novel microbes adapted to high CO concentrations.</title>
        <authorList>
            <person name="Probst A.J."/>
            <person name="Castelle C.J."/>
            <person name="Singh A."/>
            <person name="Brown C.T."/>
            <person name="Anantharaman K."/>
            <person name="Sharon I."/>
            <person name="Hug L.A."/>
            <person name="Burstein D."/>
            <person name="Emerson J.B."/>
            <person name="Thomas B.C."/>
            <person name="Banfield J.F."/>
        </authorList>
    </citation>
    <scope>NUCLEOTIDE SEQUENCE [LARGE SCALE GENOMIC DNA]</scope>
    <source>
        <strain evidence="7">CG1_02_47_685</strain>
    </source>
</reference>
<comment type="caution">
    <text evidence="7">The sequence shown here is derived from an EMBL/GenBank/DDBJ whole genome shotgun (WGS) entry which is preliminary data.</text>
</comment>
<protein>
    <recommendedName>
        <fullName evidence="6">FAD/NAD(P)-binding domain-containing protein</fullName>
    </recommendedName>
</protein>
<evidence type="ECO:0000259" key="6">
    <source>
        <dbReference type="Pfam" id="PF07992"/>
    </source>
</evidence>
<organism evidence="7 8">
    <name type="scientific">Candidatus Nomurabacteria bacterium CG1_02_47_685</name>
    <dbReference type="NCBI Taxonomy" id="1805282"/>
    <lineage>
        <taxon>Bacteria</taxon>
        <taxon>Candidatus Nomuraibacteriota</taxon>
    </lineage>
</organism>
<dbReference type="GO" id="GO:0016668">
    <property type="term" value="F:oxidoreductase activity, acting on a sulfur group of donors, NAD(P) as acceptor"/>
    <property type="evidence" value="ECO:0007669"/>
    <property type="project" value="UniProtKB-ARBA"/>
</dbReference>
<dbReference type="Pfam" id="PF07992">
    <property type="entry name" value="Pyr_redox_2"/>
    <property type="match status" value="1"/>
</dbReference>
<feature type="domain" description="FAD/NAD(P)-binding" evidence="6">
    <location>
        <begin position="2"/>
        <end position="287"/>
    </location>
</feature>
<dbReference type="STRING" id="1805282.AUJ44_03145"/>
<dbReference type="AlphaFoldDB" id="A0A1J4VBM3"/>
<accession>A0A1J4VBM3</accession>
<evidence type="ECO:0000256" key="4">
    <source>
        <dbReference type="ARBA" id="ARBA00023157"/>
    </source>
</evidence>
<proteinExistence type="predicted"/>
<keyword evidence="3" id="KW-0560">Oxidoreductase</keyword>
<evidence type="ECO:0000313" key="8">
    <source>
        <dbReference type="Proteomes" id="UP000183206"/>
    </source>
</evidence>
<keyword evidence="1" id="KW-0285">Flavoprotein</keyword>
<keyword evidence="5" id="KW-0676">Redox-active center</keyword>
<dbReference type="InterPro" id="IPR050097">
    <property type="entry name" value="Ferredoxin-NADP_redctase_2"/>
</dbReference>
<keyword evidence="4" id="KW-1015">Disulfide bond</keyword>